<evidence type="ECO:0000256" key="1">
    <source>
        <dbReference type="SAM" id="MobiDB-lite"/>
    </source>
</evidence>
<feature type="chain" id="PRO_5021806462" evidence="2">
    <location>
        <begin position="21"/>
        <end position="118"/>
    </location>
</feature>
<protein>
    <submittedName>
        <fullName evidence="3">Uncharacterized protein</fullName>
    </submittedName>
</protein>
<gene>
    <name evidence="3" type="ORF">BD626DRAFT_563794</name>
</gene>
<keyword evidence="4" id="KW-1185">Reference proteome</keyword>
<dbReference type="AlphaFoldDB" id="A0A550CZA2"/>
<comment type="caution">
    <text evidence="3">The sequence shown here is derived from an EMBL/GenBank/DDBJ whole genome shotgun (WGS) entry which is preliminary data.</text>
</comment>
<evidence type="ECO:0000313" key="3">
    <source>
        <dbReference type="EMBL" id="TRM70108.1"/>
    </source>
</evidence>
<dbReference type="Proteomes" id="UP000320762">
    <property type="component" value="Unassembled WGS sequence"/>
</dbReference>
<dbReference type="OrthoDB" id="3024574at2759"/>
<proteinExistence type="predicted"/>
<accession>A0A550CZA2</accession>
<reference evidence="3 4" key="1">
    <citation type="journal article" date="2019" name="New Phytol.">
        <title>Comparative genomics reveals unique wood-decay strategies and fruiting body development in the Schizophyllaceae.</title>
        <authorList>
            <person name="Almasi E."/>
            <person name="Sahu N."/>
            <person name="Krizsan K."/>
            <person name="Balint B."/>
            <person name="Kovacs G.M."/>
            <person name="Kiss B."/>
            <person name="Cseklye J."/>
            <person name="Drula E."/>
            <person name="Henrissat B."/>
            <person name="Nagy I."/>
            <person name="Chovatia M."/>
            <person name="Adam C."/>
            <person name="LaButti K."/>
            <person name="Lipzen A."/>
            <person name="Riley R."/>
            <person name="Grigoriev I.V."/>
            <person name="Nagy L.G."/>
        </authorList>
    </citation>
    <scope>NUCLEOTIDE SEQUENCE [LARGE SCALE GENOMIC DNA]</scope>
    <source>
        <strain evidence="3 4">NL-1724</strain>
    </source>
</reference>
<organism evidence="3 4">
    <name type="scientific">Schizophyllum amplum</name>
    <dbReference type="NCBI Taxonomy" id="97359"/>
    <lineage>
        <taxon>Eukaryota</taxon>
        <taxon>Fungi</taxon>
        <taxon>Dikarya</taxon>
        <taxon>Basidiomycota</taxon>
        <taxon>Agaricomycotina</taxon>
        <taxon>Agaricomycetes</taxon>
        <taxon>Agaricomycetidae</taxon>
        <taxon>Agaricales</taxon>
        <taxon>Schizophyllaceae</taxon>
        <taxon>Schizophyllum</taxon>
    </lineage>
</organism>
<keyword evidence="2" id="KW-0732">Signal</keyword>
<evidence type="ECO:0000256" key="2">
    <source>
        <dbReference type="SAM" id="SignalP"/>
    </source>
</evidence>
<evidence type="ECO:0000313" key="4">
    <source>
        <dbReference type="Proteomes" id="UP000320762"/>
    </source>
</evidence>
<sequence>MKFTLIAAVAALLLVTIVGSSPVRVFGAARAIQGKAEDVSERSTDTLTNAQRLARGLPPMKPRFLTGPTAVKRQAPSNMRRRDDPTVVKRQAPSNMRRAPGRVTYRSESDRYSGVYAS</sequence>
<name>A0A550CZA2_9AGAR</name>
<feature type="signal peptide" evidence="2">
    <location>
        <begin position="1"/>
        <end position="20"/>
    </location>
</feature>
<feature type="region of interest" description="Disordered" evidence="1">
    <location>
        <begin position="57"/>
        <end position="118"/>
    </location>
</feature>
<dbReference type="EMBL" id="VDMD01000001">
    <property type="protein sequence ID" value="TRM70108.1"/>
    <property type="molecule type" value="Genomic_DNA"/>
</dbReference>